<evidence type="ECO:0000313" key="4">
    <source>
        <dbReference type="Proteomes" id="UP000274756"/>
    </source>
</evidence>
<dbReference type="Proteomes" id="UP000274756">
    <property type="component" value="Unassembled WGS sequence"/>
</dbReference>
<gene>
    <name evidence="2" type="ORF">DME_LOCUS7944</name>
</gene>
<dbReference type="Proteomes" id="UP000038040">
    <property type="component" value="Unplaced"/>
</dbReference>
<reference evidence="2 4" key="2">
    <citation type="submission" date="2018-11" db="EMBL/GenBank/DDBJ databases">
        <authorList>
            <consortium name="Pathogen Informatics"/>
        </authorList>
    </citation>
    <scope>NUCLEOTIDE SEQUENCE [LARGE SCALE GENOMIC DNA]</scope>
</reference>
<feature type="compositionally biased region" description="Polar residues" evidence="1">
    <location>
        <begin position="48"/>
        <end position="65"/>
    </location>
</feature>
<dbReference type="STRING" id="318479.A0A0N4U9Z4"/>
<organism evidence="3 5">
    <name type="scientific">Dracunculus medinensis</name>
    <name type="common">Guinea worm</name>
    <dbReference type="NCBI Taxonomy" id="318479"/>
    <lineage>
        <taxon>Eukaryota</taxon>
        <taxon>Metazoa</taxon>
        <taxon>Ecdysozoa</taxon>
        <taxon>Nematoda</taxon>
        <taxon>Chromadorea</taxon>
        <taxon>Rhabditida</taxon>
        <taxon>Spirurina</taxon>
        <taxon>Dracunculoidea</taxon>
        <taxon>Dracunculidae</taxon>
        <taxon>Dracunculus</taxon>
    </lineage>
</organism>
<keyword evidence="4" id="KW-1185">Reference proteome</keyword>
<evidence type="ECO:0000256" key="1">
    <source>
        <dbReference type="SAM" id="MobiDB-lite"/>
    </source>
</evidence>
<reference evidence="5" key="1">
    <citation type="submission" date="2017-02" db="UniProtKB">
        <authorList>
            <consortium name="WormBaseParasite"/>
        </authorList>
    </citation>
    <scope>IDENTIFICATION</scope>
</reference>
<dbReference type="WBParaSite" id="DME_0000393901-mRNA-1">
    <property type="protein sequence ID" value="DME_0000393901-mRNA-1"/>
    <property type="gene ID" value="DME_0000393901"/>
</dbReference>
<dbReference type="EMBL" id="UYYG01001164">
    <property type="protein sequence ID" value="VDN57971.1"/>
    <property type="molecule type" value="Genomic_DNA"/>
</dbReference>
<dbReference type="OrthoDB" id="5812526at2759"/>
<evidence type="ECO:0000313" key="5">
    <source>
        <dbReference type="WBParaSite" id="DME_0000393901-mRNA-1"/>
    </source>
</evidence>
<sequence>MNFLSTIPRSSEVINITAGFSVDEEKGLKDFDENNAVKDQNHMRDKSWTSNSRNNSQGSSLTSPHMNISANNININSSPSFNYIQPRLPTYLFADNGCTQALLQIAIDLDCTFMFHCRDGKPRFSFEPNSTASLNIRGPELAVVDSDNELHVIESNNGVELDSEIWKKTDLSQFAWAVRGKCQKIFSKM</sequence>
<dbReference type="AlphaFoldDB" id="A0A0N4U9Z4"/>
<feature type="region of interest" description="Disordered" evidence="1">
    <location>
        <begin position="31"/>
        <end position="65"/>
    </location>
</feature>
<proteinExistence type="predicted"/>
<accession>A0A0N4U9Z4</accession>
<evidence type="ECO:0000313" key="3">
    <source>
        <dbReference type="Proteomes" id="UP000038040"/>
    </source>
</evidence>
<name>A0A0N4U9Z4_DRAME</name>
<feature type="compositionally biased region" description="Basic and acidic residues" evidence="1">
    <location>
        <begin position="31"/>
        <end position="47"/>
    </location>
</feature>
<protein>
    <submittedName>
        <fullName evidence="2 5">Uncharacterized protein</fullName>
    </submittedName>
</protein>
<evidence type="ECO:0000313" key="2">
    <source>
        <dbReference type="EMBL" id="VDN57971.1"/>
    </source>
</evidence>